<evidence type="ECO:0000256" key="4">
    <source>
        <dbReference type="ARBA" id="ARBA00022490"/>
    </source>
</evidence>
<proteinExistence type="inferred from homology"/>
<dbReference type="AlphaFoldDB" id="A0A0G4GA09"/>
<dbReference type="PhylomeDB" id="A0A0G4GA09"/>
<evidence type="ECO:0000256" key="7">
    <source>
        <dbReference type="ARBA" id="ARBA00023006"/>
    </source>
</evidence>
<dbReference type="GO" id="GO:0044804">
    <property type="term" value="P:nucleophagy"/>
    <property type="evidence" value="ECO:0007669"/>
    <property type="project" value="TreeGrafter"/>
</dbReference>
<dbReference type="GO" id="GO:0000422">
    <property type="term" value="P:autophagy of mitochondrion"/>
    <property type="evidence" value="ECO:0007669"/>
    <property type="project" value="TreeGrafter"/>
</dbReference>
<dbReference type="EMBL" id="CDMY01000603">
    <property type="protein sequence ID" value="CEM25812.1"/>
    <property type="molecule type" value="Genomic_DNA"/>
</dbReference>
<name>A0A0G4GA09_VITBC</name>
<dbReference type="FunCoup" id="A0A0G4GA09">
    <property type="interactions" value="587"/>
</dbReference>
<keyword evidence="3" id="KW-0813">Transport</keyword>
<dbReference type="STRING" id="1169540.A0A0G4GA09"/>
<dbReference type="InterPro" id="IPR007135">
    <property type="entry name" value="Atg3/Atg10"/>
</dbReference>
<dbReference type="GO" id="GO:0005829">
    <property type="term" value="C:cytosol"/>
    <property type="evidence" value="ECO:0007669"/>
    <property type="project" value="TreeGrafter"/>
</dbReference>
<dbReference type="PANTHER" id="PTHR12866">
    <property type="entry name" value="UBIQUITIN-LIKE-CONJUGATING ENZYME ATG3"/>
    <property type="match status" value="1"/>
</dbReference>
<evidence type="ECO:0000256" key="3">
    <source>
        <dbReference type="ARBA" id="ARBA00022448"/>
    </source>
</evidence>
<evidence type="ECO:0000256" key="5">
    <source>
        <dbReference type="ARBA" id="ARBA00022786"/>
    </source>
</evidence>
<dbReference type="GO" id="GO:0061723">
    <property type="term" value="P:glycophagy"/>
    <property type="evidence" value="ECO:0007669"/>
    <property type="project" value="TreeGrafter"/>
</dbReference>
<sequence>MQSAHQIADLYRSVVSSFTPVPTKTQFREKGILTPQEFVEAGDQLVFKFPTWTWEPADAKREVKWLPPNKQYLVTRNVPCKARVKDLDTTLTQGEGHDRDWFLPGEKGGDVGEDVPEIKDLTLEDNAKDADKDKASGPGLVVQENFINENKDDIPDLDSFADVDNLVKEEDPASAAPSSAPAAMDGQGKYFVCAAPDADIVRTRSYDLTVTYDKYYQTPRLWLFGYDENGVPLKPEQIFEDVMTQYATKTVTVDPHPCTGIPTASIHPCRHAQVMKKVVDSWVEQGVAPRHDLALFVFLKFISSIVPTIDYDFTMDIDMALPSLTAGIGRK</sequence>
<evidence type="ECO:0000313" key="9">
    <source>
        <dbReference type="Proteomes" id="UP000041254"/>
    </source>
</evidence>
<keyword evidence="9" id="KW-1185">Reference proteome</keyword>
<dbReference type="OrthoDB" id="1584384at2759"/>
<keyword evidence="5" id="KW-0833">Ubl conjugation pathway</keyword>
<evidence type="ECO:0000256" key="1">
    <source>
        <dbReference type="ARBA" id="ARBA00004496"/>
    </source>
</evidence>
<evidence type="ECO:0000256" key="6">
    <source>
        <dbReference type="ARBA" id="ARBA00022927"/>
    </source>
</evidence>
<dbReference type="OMA" id="HCPTWSW"/>
<dbReference type="PANTHER" id="PTHR12866:SF2">
    <property type="entry name" value="UBIQUITIN-LIKE-CONJUGATING ENZYME ATG3"/>
    <property type="match status" value="1"/>
</dbReference>
<accession>A0A0G4GA09</accession>
<keyword evidence="6" id="KW-0653">Protein transport</keyword>
<dbReference type="VEuPathDB" id="CryptoDB:Vbra_9844"/>
<gene>
    <name evidence="8" type="ORF">Vbra_9844</name>
</gene>
<dbReference type="GO" id="GO:0000407">
    <property type="term" value="C:phagophore assembly site"/>
    <property type="evidence" value="ECO:0007669"/>
    <property type="project" value="TreeGrafter"/>
</dbReference>
<comment type="subcellular location">
    <subcellularLocation>
        <location evidence="1">Cytoplasm</location>
    </subcellularLocation>
</comment>
<dbReference type="GO" id="GO:0000045">
    <property type="term" value="P:autophagosome assembly"/>
    <property type="evidence" value="ECO:0007669"/>
    <property type="project" value="TreeGrafter"/>
</dbReference>
<keyword evidence="7" id="KW-0072">Autophagy</keyword>
<comment type="similarity">
    <text evidence="2">Belongs to the ATG3 family.</text>
</comment>
<dbReference type="GO" id="GO:0015031">
    <property type="term" value="P:protein transport"/>
    <property type="evidence" value="ECO:0007669"/>
    <property type="project" value="UniProtKB-KW"/>
</dbReference>
<dbReference type="Proteomes" id="UP000041254">
    <property type="component" value="Unassembled WGS sequence"/>
</dbReference>
<dbReference type="GO" id="GO:0019776">
    <property type="term" value="F:Atg8-family ligase activity"/>
    <property type="evidence" value="ECO:0007669"/>
    <property type="project" value="TreeGrafter"/>
</dbReference>
<evidence type="ECO:0000256" key="2">
    <source>
        <dbReference type="ARBA" id="ARBA00007683"/>
    </source>
</evidence>
<reference evidence="8 9" key="1">
    <citation type="submission" date="2014-11" db="EMBL/GenBank/DDBJ databases">
        <authorList>
            <person name="Zhu J."/>
            <person name="Qi W."/>
            <person name="Song R."/>
        </authorList>
    </citation>
    <scope>NUCLEOTIDE SEQUENCE [LARGE SCALE GENOMIC DNA]</scope>
</reference>
<protein>
    <submittedName>
        <fullName evidence="8">Uncharacterized protein</fullName>
    </submittedName>
</protein>
<dbReference type="Gene3D" id="3.30.1460.50">
    <property type="match status" value="1"/>
</dbReference>
<dbReference type="Pfam" id="PF03987">
    <property type="entry name" value="Autophagy_act_C"/>
    <property type="match status" value="1"/>
</dbReference>
<organism evidence="8 9">
    <name type="scientific">Vitrella brassicaformis (strain CCMP3155)</name>
    <dbReference type="NCBI Taxonomy" id="1169540"/>
    <lineage>
        <taxon>Eukaryota</taxon>
        <taxon>Sar</taxon>
        <taxon>Alveolata</taxon>
        <taxon>Colpodellida</taxon>
        <taxon>Vitrellaceae</taxon>
        <taxon>Vitrella</taxon>
    </lineage>
</organism>
<dbReference type="InParanoid" id="A0A0G4GA09"/>
<keyword evidence="4" id="KW-0963">Cytoplasm</keyword>
<evidence type="ECO:0000313" key="8">
    <source>
        <dbReference type="EMBL" id="CEM25812.1"/>
    </source>
</evidence>